<organism evidence="11 12">
    <name type="scientific">Gordonia jacobaea</name>
    <dbReference type="NCBI Taxonomy" id="122202"/>
    <lineage>
        <taxon>Bacteria</taxon>
        <taxon>Bacillati</taxon>
        <taxon>Actinomycetota</taxon>
        <taxon>Actinomycetes</taxon>
        <taxon>Mycobacteriales</taxon>
        <taxon>Gordoniaceae</taxon>
        <taxon>Gordonia</taxon>
    </lineage>
</organism>
<evidence type="ECO:0000256" key="10">
    <source>
        <dbReference type="RuleBase" id="RU004387"/>
    </source>
</evidence>
<dbReference type="PANTHER" id="PTHR28570">
    <property type="entry name" value="ASPARTYL AMINOPEPTIDASE"/>
    <property type="match status" value="1"/>
</dbReference>
<evidence type="ECO:0000313" key="11">
    <source>
        <dbReference type="EMBL" id="KNA92456.1"/>
    </source>
</evidence>
<dbReference type="EC" id="3.4.11.-" evidence="10"/>
<gene>
    <name evidence="11" type="ORF">ABW18_03810</name>
</gene>
<comment type="caution">
    <text evidence="11">The sequence shown here is derived from an EMBL/GenBank/DDBJ whole genome shotgun (WGS) entry which is preliminary data.</text>
</comment>
<comment type="cofactor">
    <cofactor evidence="1 10">
        <name>Zn(2+)</name>
        <dbReference type="ChEBI" id="CHEBI:29105"/>
    </cofactor>
</comment>
<dbReference type="Gene3D" id="3.40.630.10">
    <property type="entry name" value="Zn peptidases"/>
    <property type="match status" value="1"/>
</dbReference>
<evidence type="ECO:0000313" key="12">
    <source>
        <dbReference type="Proteomes" id="UP000037247"/>
    </source>
</evidence>
<evidence type="ECO:0000256" key="6">
    <source>
        <dbReference type="ARBA" id="ARBA00022801"/>
    </source>
</evidence>
<dbReference type="InterPro" id="IPR023358">
    <property type="entry name" value="Peptidase_M18_dom2"/>
</dbReference>
<protein>
    <recommendedName>
        <fullName evidence="10">M18 family aminopeptidase</fullName>
        <ecNumber evidence="10">3.4.11.-</ecNumber>
    </recommendedName>
</protein>
<evidence type="ECO:0000256" key="1">
    <source>
        <dbReference type="ARBA" id="ARBA00001947"/>
    </source>
</evidence>
<dbReference type="RefSeq" id="WP_049697678.1">
    <property type="nucleotide sequence ID" value="NZ_JAQDQF010000002.1"/>
</dbReference>
<evidence type="ECO:0000256" key="8">
    <source>
        <dbReference type="ARBA" id="ARBA00023049"/>
    </source>
</evidence>
<dbReference type="EMBL" id="LDTZ01000014">
    <property type="protein sequence ID" value="KNA92456.1"/>
    <property type="molecule type" value="Genomic_DNA"/>
</dbReference>
<dbReference type="GO" id="GO:0004177">
    <property type="term" value="F:aminopeptidase activity"/>
    <property type="evidence" value="ECO:0007669"/>
    <property type="project" value="UniProtKB-KW"/>
</dbReference>
<reference evidence="11 12" key="1">
    <citation type="submission" date="2015-05" db="EMBL/GenBank/DDBJ databases">
        <title>Draft genome sequence of the bacterium Gordonia jacobaea a new member of the Gordonia genus.</title>
        <authorList>
            <person name="Jimenez-Galisteo G."/>
            <person name="Dominguez A."/>
            <person name="Munoz E."/>
            <person name="Vinas M."/>
        </authorList>
    </citation>
    <scope>NUCLEOTIDE SEQUENCE [LARGE SCALE GENOMIC DNA]</scope>
    <source>
        <strain evidence="12">mv1</strain>
    </source>
</reference>
<comment type="similarity">
    <text evidence="2 9">Belongs to the peptidase M18 family.</text>
</comment>
<evidence type="ECO:0000256" key="4">
    <source>
        <dbReference type="ARBA" id="ARBA00022670"/>
    </source>
</evidence>
<sequence>MPTPSLATSATAEGLGEFIDASPSPFHVCATVAAELESAGFQRLFEDQDWSTEESDAFEGFVDDAGRRFYVIRGGSIIAWDLGDGDGFRIVGGHTDSPNLRLKQNPDRESAGLATVALEPYGGAWLNSWLDRDLGLSGRLAYRADSGVSSVLVNVTEPVLRVPQLAIHLSEDRKGVTLNPQRHVDAIWGVDAATPILQWVAEYAGIDADALLGWELMTHDVTPSRLIGPEDELLSAPRLDNQGTCYAGLHALLDGEPTIHTRVLALFDHEEVGSGSERGAASDFLATTLERIVLSQGGSRDDYLRSMASSVCVSGDMAHATHPNYPDRHEPTHRIAINGGPVLKVNQNLRYASDALGEAIFALACDTAGVPMQRYIHRADLPCGSTIGPITATRTGLLTIDVGAPQLAMHSARELMGAADVPMYSAALQAFLSSPA</sequence>
<keyword evidence="12" id="KW-1185">Reference proteome</keyword>
<dbReference type="InterPro" id="IPR001948">
    <property type="entry name" value="Peptidase_M18"/>
</dbReference>
<dbReference type="PANTHER" id="PTHR28570:SF3">
    <property type="entry name" value="ASPARTYL AMINOPEPTIDASE"/>
    <property type="match status" value="1"/>
</dbReference>
<dbReference type="CDD" id="cd05658">
    <property type="entry name" value="M18_DAP"/>
    <property type="match status" value="1"/>
</dbReference>
<keyword evidence="6 9" id="KW-0378">Hydrolase</keyword>
<dbReference type="SUPFAM" id="SSF53187">
    <property type="entry name" value="Zn-dependent exopeptidases"/>
    <property type="match status" value="1"/>
</dbReference>
<accession>A0ABR5IGI4</accession>
<keyword evidence="3 9" id="KW-0031">Aminopeptidase</keyword>
<evidence type="ECO:0000256" key="9">
    <source>
        <dbReference type="RuleBase" id="RU004386"/>
    </source>
</evidence>
<keyword evidence="7 9" id="KW-0862">Zinc</keyword>
<keyword evidence="8 9" id="KW-0482">Metalloprotease</keyword>
<dbReference type="PRINTS" id="PR00932">
    <property type="entry name" value="AMINO1PTASE"/>
</dbReference>
<evidence type="ECO:0000256" key="5">
    <source>
        <dbReference type="ARBA" id="ARBA00022723"/>
    </source>
</evidence>
<dbReference type="NCBIfam" id="NF002759">
    <property type="entry name" value="PRK02813.1"/>
    <property type="match status" value="1"/>
</dbReference>
<evidence type="ECO:0000256" key="3">
    <source>
        <dbReference type="ARBA" id="ARBA00022438"/>
    </source>
</evidence>
<dbReference type="SUPFAM" id="SSF101821">
    <property type="entry name" value="Aminopeptidase/glucanase lid domain"/>
    <property type="match status" value="1"/>
</dbReference>
<dbReference type="Proteomes" id="UP000037247">
    <property type="component" value="Unassembled WGS sequence"/>
</dbReference>
<evidence type="ECO:0000256" key="7">
    <source>
        <dbReference type="ARBA" id="ARBA00022833"/>
    </source>
</evidence>
<name>A0ABR5IGI4_9ACTN</name>
<keyword evidence="5 9" id="KW-0479">Metal-binding</keyword>
<evidence type="ECO:0000256" key="2">
    <source>
        <dbReference type="ARBA" id="ARBA00008290"/>
    </source>
</evidence>
<proteinExistence type="inferred from homology"/>
<keyword evidence="4 9" id="KW-0645">Protease</keyword>
<dbReference type="Gene3D" id="2.30.250.10">
    <property type="entry name" value="Aminopeptidase i, Domain 2"/>
    <property type="match status" value="1"/>
</dbReference>
<dbReference type="Pfam" id="PF02127">
    <property type="entry name" value="Peptidase_M18"/>
    <property type="match status" value="1"/>
</dbReference>